<evidence type="ECO:0000313" key="4">
    <source>
        <dbReference type="EMBL" id="KAG1302481.1"/>
    </source>
</evidence>
<evidence type="ECO:0000259" key="3">
    <source>
        <dbReference type="PROSITE" id="PS50158"/>
    </source>
</evidence>
<protein>
    <recommendedName>
        <fullName evidence="3">CCHC-type domain-containing protein</fullName>
    </recommendedName>
</protein>
<organism evidence="4 5">
    <name type="scientific">Rhizopus oryzae</name>
    <name type="common">Mucormycosis agent</name>
    <name type="synonym">Rhizopus arrhizus var. delemar</name>
    <dbReference type="NCBI Taxonomy" id="64495"/>
    <lineage>
        <taxon>Eukaryota</taxon>
        <taxon>Fungi</taxon>
        <taxon>Fungi incertae sedis</taxon>
        <taxon>Mucoromycota</taxon>
        <taxon>Mucoromycotina</taxon>
        <taxon>Mucoromycetes</taxon>
        <taxon>Mucorales</taxon>
        <taxon>Mucorineae</taxon>
        <taxon>Rhizopodaceae</taxon>
        <taxon>Rhizopus</taxon>
    </lineage>
</organism>
<feature type="region of interest" description="Disordered" evidence="2">
    <location>
        <begin position="166"/>
        <end position="188"/>
    </location>
</feature>
<gene>
    <name evidence="4" type="ORF">G6F64_010889</name>
</gene>
<keyword evidence="1" id="KW-0479">Metal-binding</keyword>
<evidence type="ECO:0000313" key="5">
    <source>
        <dbReference type="Proteomes" id="UP000716291"/>
    </source>
</evidence>
<keyword evidence="5" id="KW-1185">Reference proteome</keyword>
<sequence>MPTWCRYCHKEGHTKYECPLSKARIICYSCHQNGHKSFECPRRNSPLHANKKRDRKSYKSQQEVTHETPTVVPEVDESEDDPNDQDYSDEDVEQMSVTSDLTSEAIIDAEEVRLLEQDILIPVQRLRDGANNNRYNDEQARSFLLTKPQASGTDTNNTMIDSQWMNHEHNEDQGDSTSGVRTRTPTSN</sequence>
<keyword evidence="1" id="KW-0863">Zinc-finger</keyword>
<dbReference type="InterPro" id="IPR001878">
    <property type="entry name" value="Znf_CCHC"/>
</dbReference>
<evidence type="ECO:0000256" key="1">
    <source>
        <dbReference type="PROSITE-ProRule" id="PRU00047"/>
    </source>
</evidence>
<dbReference type="SMART" id="SM00343">
    <property type="entry name" value="ZnF_C2HC"/>
    <property type="match status" value="2"/>
</dbReference>
<dbReference type="SUPFAM" id="SSF57756">
    <property type="entry name" value="Retrovirus zinc finger-like domains"/>
    <property type="match status" value="1"/>
</dbReference>
<proteinExistence type="predicted"/>
<dbReference type="Pfam" id="PF00098">
    <property type="entry name" value="zf-CCHC"/>
    <property type="match status" value="1"/>
</dbReference>
<dbReference type="EMBL" id="JAANQT010002415">
    <property type="protein sequence ID" value="KAG1302481.1"/>
    <property type="molecule type" value="Genomic_DNA"/>
</dbReference>
<evidence type="ECO:0000256" key="2">
    <source>
        <dbReference type="SAM" id="MobiDB-lite"/>
    </source>
</evidence>
<feature type="region of interest" description="Disordered" evidence="2">
    <location>
        <begin position="39"/>
        <end position="99"/>
    </location>
</feature>
<reference evidence="4" key="1">
    <citation type="journal article" date="2020" name="Microb. Genom.">
        <title>Genetic diversity of clinical and environmental Mucorales isolates obtained from an investigation of mucormycosis cases among solid organ transplant recipients.</title>
        <authorList>
            <person name="Nguyen M.H."/>
            <person name="Kaul D."/>
            <person name="Muto C."/>
            <person name="Cheng S.J."/>
            <person name="Richter R.A."/>
            <person name="Bruno V.M."/>
            <person name="Liu G."/>
            <person name="Beyhan S."/>
            <person name="Sundermann A.J."/>
            <person name="Mounaud S."/>
            <person name="Pasculle A.W."/>
            <person name="Nierman W.C."/>
            <person name="Driscoll E."/>
            <person name="Cumbie R."/>
            <person name="Clancy C.J."/>
            <person name="Dupont C.L."/>
        </authorList>
    </citation>
    <scope>NUCLEOTIDE SEQUENCE</scope>
    <source>
        <strain evidence="4">GL11</strain>
    </source>
</reference>
<feature type="compositionally biased region" description="Polar residues" evidence="2">
    <location>
        <begin position="175"/>
        <end position="188"/>
    </location>
</feature>
<feature type="compositionally biased region" description="Basic residues" evidence="2">
    <location>
        <begin position="49"/>
        <end position="58"/>
    </location>
</feature>
<dbReference type="GO" id="GO:0008270">
    <property type="term" value="F:zinc ion binding"/>
    <property type="evidence" value="ECO:0007669"/>
    <property type="project" value="UniProtKB-KW"/>
</dbReference>
<dbReference type="Proteomes" id="UP000716291">
    <property type="component" value="Unassembled WGS sequence"/>
</dbReference>
<keyword evidence="1" id="KW-0862">Zinc</keyword>
<feature type="compositionally biased region" description="Acidic residues" evidence="2">
    <location>
        <begin position="74"/>
        <end position="93"/>
    </location>
</feature>
<comment type="caution">
    <text evidence="4">The sequence shown here is derived from an EMBL/GenBank/DDBJ whole genome shotgun (WGS) entry which is preliminary data.</text>
</comment>
<dbReference type="InterPro" id="IPR036875">
    <property type="entry name" value="Znf_CCHC_sf"/>
</dbReference>
<dbReference type="PROSITE" id="PS50158">
    <property type="entry name" value="ZF_CCHC"/>
    <property type="match status" value="1"/>
</dbReference>
<accession>A0A9P7BMY3</accession>
<dbReference type="AlphaFoldDB" id="A0A9P7BMY3"/>
<dbReference type="Gene3D" id="4.10.60.10">
    <property type="entry name" value="Zinc finger, CCHC-type"/>
    <property type="match status" value="1"/>
</dbReference>
<name>A0A9P7BMY3_RHIOR</name>
<dbReference type="GO" id="GO:0003676">
    <property type="term" value="F:nucleic acid binding"/>
    <property type="evidence" value="ECO:0007669"/>
    <property type="project" value="InterPro"/>
</dbReference>
<feature type="domain" description="CCHC-type" evidence="3">
    <location>
        <begin position="27"/>
        <end position="42"/>
    </location>
</feature>